<evidence type="ECO:0000313" key="2">
    <source>
        <dbReference type="EMBL" id="PLR21430.1"/>
    </source>
</evidence>
<dbReference type="SUPFAM" id="SSF53474">
    <property type="entry name" value="alpha/beta-Hydrolases"/>
    <property type="match status" value="1"/>
</dbReference>
<dbReference type="RefSeq" id="WP_101711041.1">
    <property type="nucleotide sequence ID" value="NZ_CP026100.1"/>
</dbReference>
<gene>
    <name evidence="1" type="ORF">C1707_07050</name>
    <name evidence="2" type="ORF">CFHF_00295</name>
</gene>
<dbReference type="EMBL" id="CP026100">
    <property type="protein sequence ID" value="AYV46027.1"/>
    <property type="molecule type" value="Genomic_DNA"/>
</dbReference>
<proteinExistence type="predicted"/>
<keyword evidence="4" id="KW-1185">Reference proteome</keyword>
<name>A0A2N5D5U0_9CAUL</name>
<dbReference type="OrthoDB" id="280053at2"/>
<evidence type="ECO:0000313" key="4">
    <source>
        <dbReference type="Proteomes" id="UP000281192"/>
    </source>
</evidence>
<accession>A0A2N5D5U0</accession>
<dbReference type="Gene3D" id="3.40.50.1820">
    <property type="entry name" value="alpha/beta hydrolase"/>
    <property type="match status" value="1"/>
</dbReference>
<dbReference type="EMBL" id="PJRQ01000002">
    <property type="protein sequence ID" value="PLR21430.1"/>
    <property type="molecule type" value="Genomic_DNA"/>
</dbReference>
<protein>
    <recommendedName>
        <fullName evidence="5">Serine-threonine protein kinase</fullName>
    </recommendedName>
</protein>
<reference evidence="2 3" key="1">
    <citation type="submission" date="2017-12" db="EMBL/GenBank/DDBJ databases">
        <title>The genome sequence of Caulobacter flavus CGMCC1 15093.</title>
        <authorList>
            <person name="Gao J."/>
            <person name="Mao X."/>
            <person name="Sun J."/>
        </authorList>
    </citation>
    <scope>NUCLEOTIDE SEQUENCE [LARGE SCALE GENOMIC DNA]</scope>
    <source>
        <strain evidence="2 3">CGMCC1 15093</strain>
    </source>
</reference>
<dbReference type="KEGG" id="cfh:C1707_07050"/>
<dbReference type="Proteomes" id="UP000234483">
    <property type="component" value="Unassembled WGS sequence"/>
</dbReference>
<sequence>MADIAGYPYAEIVFKLDGQGRLQPSALPTPPAGVTDLVIVSHGWHMDAAASQNLYRTLIGNLATADAGRFDAAGRKVVVWGVFWPSDRFRDDLGRETEQVLGGQAASAGGELHLDVLRRQARGVAEFLGLDPAQLAIQAELATGGGGDADTLANILRAAAARTGAADADTQRDHKELLALPGSQIVDSLGRQNAAAPDAVSGGGAAAGFHPEDDASDGGQAQGFFSGATAGVAKLLNQVAYYELKKRAGLVGERLGTMLDAAPALANIRLHLVGHSFGARLVTAAAKSMAQRKVASMTLLQAAFSHNSFGANLRYGPLYNIAAGGFRDVLTQKRVTGPIAITHTWRDEAVGLAYPAASRVSQTISNLISVSPNFGGSLDVFGGLGANGARGLTNAEGTDVVYTDDLVLPHGRVTNILCDAIENHNDVDRIECARIVRAAMALG</sequence>
<evidence type="ECO:0000313" key="1">
    <source>
        <dbReference type="EMBL" id="AYV46027.1"/>
    </source>
</evidence>
<evidence type="ECO:0008006" key="5">
    <source>
        <dbReference type="Google" id="ProtNLM"/>
    </source>
</evidence>
<dbReference type="AlphaFoldDB" id="A0A2N5D5U0"/>
<dbReference type="InterPro" id="IPR029058">
    <property type="entry name" value="AB_hydrolase_fold"/>
</dbReference>
<reference evidence="1 4" key="2">
    <citation type="submission" date="2018-01" db="EMBL/GenBank/DDBJ databases">
        <title>Complete genome sequence of Caulobacter flavus RHGG3.</title>
        <authorList>
            <person name="Yang E."/>
        </authorList>
    </citation>
    <scope>NUCLEOTIDE SEQUENCE [LARGE SCALE GENOMIC DNA]</scope>
    <source>
        <strain evidence="1 4">RHGG3</strain>
    </source>
</reference>
<organism evidence="2 3">
    <name type="scientific">Caulobacter flavus</name>
    <dbReference type="NCBI Taxonomy" id="1679497"/>
    <lineage>
        <taxon>Bacteria</taxon>
        <taxon>Pseudomonadati</taxon>
        <taxon>Pseudomonadota</taxon>
        <taxon>Alphaproteobacteria</taxon>
        <taxon>Caulobacterales</taxon>
        <taxon>Caulobacteraceae</taxon>
        <taxon>Caulobacter</taxon>
    </lineage>
</organism>
<dbReference type="Proteomes" id="UP000281192">
    <property type="component" value="Chromosome"/>
</dbReference>
<evidence type="ECO:0000313" key="3">
    <source>
        <dbReference type="Proteomes" id="UP000234483"/>
    </source>
</evidence>